<evidence type="ECO:0000313" key="1">
    <source>
        <dbReference type="EMBL" id="KAH7027738.1"/>
    </source>
</evidence>
<name>A0A9P8Y2K5_9PEZI</name>
<dbReference type="GeneID" id="70184061"/>
<accession>A0A9P8Y2K5</accession>
<protein>
    <submittedName>
        <fullName evidence="1">Uncharacterized protein</fullName>
    </submittedName>
</protein>
<comment type="caution">
    <text evidence="1">The sequence shown here is derived from an EMBL/GenBank/DDBJ whole genome shotgun (WGS) entry which is preliminary data.</text>
</comment>
<keyword evidence="2" id="KW-1185">Reference proteome</keyword>
<dbReference type="EMBL" id="JAGTJQ010000007">
    <property type="protein sequence ID" value="KAH7027738.1"/>
    <property type="molecule type" value="Genomic_DNA"/>
</dbReference>
<dbReference type="RefSeq" id="XP_046010537.1">
    <property type="nucleotide sequence ID" value="XM_046154515.1"/>
</dbReference>
<proteinExistence type="predicted"/>
<evidence type="ECO:0000313" key="2">
    <source>
        <dbReference type="Proteomes" id="UP000756346"/>
    </source>
</evidence>
<organism evidence="1 2">
    <name type="scientific">Microdochium trichocladiopsis</name>
    <dbReference type="NCBI Taxonomy" id="1682393"/>
    <lineage>
        <taxon>Eukaryota</taxon>
        <taxon>Fungi</taxon>
        <taxon>Dikarya</taxon>
        <taxon>Ascomycota</taxon>
        <taxon>Pezizomycotina</taxon>
        <taxon>Sordariomycetes</taxon>
        <taxon>Xylariomycetidae</taxon>
        <taxon>Xylariales</taxon>
        <taxon>Microdochiaceae</taxon>
        <taxon>Microdochium</taxon>
    </lineage>
</organism>
<reference evidence="1" key="1">
    <citation type="journal article" date="2021" name="Nat. Commun.">
        <title>Genetic determinants of endophytism in the Arabidopsis root mycobiome.</title>
        <authorList>
            <person name="Mesny F."/>
            <person name="Miyauchi S."/>
            <person name="Thiergart T."/>
            <person name="Pickel B."/>
            <person name="Atanasova L."/>
            <person name="Karlsson M."/>
            <person name="Huettel B."/>
            <person name="Barry K.W."/>
            <person name="Haridas S."/>
            <person name="Chen C."/>
            <person name="Bauer D."/>
            <person name="Andreopoulos W."/>
            <person name="Pangilinan J."/>
            <person name="LaButti K."/>
            <person name="Riley R."/>
            <person name="Lipzen A."/>
            <person name="Clum A."/>
            <person name="Drula E."/>
            <person name="Henrissat B."/>
            <person name="Kohler A."/>
            <person name="Grigoriev I.V."/>
            <person name="Martin F.M."/>
            <person name="Hacquard S."/>
        </authorList>
    </citation>
    <scope>NUCLEOTIDE SEQUENCE</scope>
    <source>
        <strain evidence="1">MPI-CAGE-CH-0230</strain>
    </source>
</reference>
<gene>
    <name evidence="1" type="ORF">B0I36DRAFT_327777</name>
</gene>
<dbReference type="Proteomes" id="UP000756346">
    <property type="component" value="Unassembled WGS sequence"/>
</dbReference>
<dbReference type="AlphaFoldDB" id="A0A9P8Y2K5"/>
<sequence length="88" mass="9347">MSERQSYTNPGGCSAGLLLLAAATLICEISTFPLGRGMTSEVHTRARYLDVLFEIRDAIDNVEACCASIVVVFDADPIAGGLGLQTRL</sequence>